<dbReference type="RefSeq" id="WP_133184711.1">
    <property type="nucleotide sequence ID" value="NZ_SMOD01000016.1"/>
</dbReference>
<dbReference type="InterPro" id="IPR050586">
    <property type="entry name" value="CPA3_Na-H_Antiporter_D"/>
</dbReference>
<feature type="transmembrane region" description="Helical" evidence="8">
    <location>
        <begin position="72"/>
        <end position="90"/>
    </location>
</feature>
<dbReference type="AlphaFoldDB" id="A0A4R5LBM6"/>
<name>A0A4R5LBM6_9BURK</name>
<feature type="domain" description="NADH:quinone oxidoreductase/Mrp antiporter transmembrane" evidence="9">
    <location>
        <begin position="121"/>
        <end position="378"/>
    </location>
</feature>
<feature type="transmembrane region" description="Helical" evidence="8">
    <location>
        <begin position="197"/>
        <end position="221"/>
    </location>
</feature>
<protein>
    <recommendedName>
        <fullName evidence="9">NADH:quinone oxidoreductase/Mrp antiporter transmembrane domain-containing protein</fullName>
    </recommendedName>
</protein>
<keyword evidence="6 8" id="KW-0472">Membrane</keyword>
<evidence type="ECO:0000313" key="10">
    <source>
        <dbReference type="EMBL" id="TDG06101.1"/>
    </source>
</evidence>
<comment type="similarity">
    <text evidence="2">Belongs to the CPA3 antiporters (TC 2.A.63) subunit D family.</text>
</comment>
<dbReference type="InterPro" id="IPR001750">
    <property type="entry name" value="ND/Mrp_TM"/>
</dbReference>
<evidence type="ECO:0000256" key="6">
    <source>
        <dbReference type="ARBA" id="ARBA00023136"/>
    </source>
</evidence>
<feature type="transmembrane region" description="Helical" evidence="8">
    <location>
        <begin position="326"/>
        <end position="347"/>
    </location>
</feature>
<feature type="transmembrane region" description="Helical" evidence="8">
    <location>
        <begin position="389"/>
        <end position="409"/>
    </location>
</feature>
<sequence>MNVSQALLVAAVGLPLLMLLLCASAPVRRCLPSWFAVAALPALAAAVGASQSETLMLGHSRFALSFALDTPGAVLLGTAALLWLFAGIYAARYVRGREDIDGFVVCWLMALTGSVGVFLTADLIGFYLMLAVLSVGASGLVLQGDGPEARYAGALYLGVALLAEAFVLGGLVLLAQATPGGSLLIRDAAAALPGSPWRNATLLLLLVGLGMKAGMVPLHFWMPHAYRAAPVPAAAVLSGAVVKASVIALVRFLPFTFNDAWPHFGIPFAALGMFGAFYGVAIGITQSQPKVVLAYSSVSQMGFLMAVIGMGLAAGDPATVVAAAYYAAHHLLVKGTLFLAVGVVALTGAGSLRWVLLPTAVIALGLGGLPLTGGALAKYAAKDLLGGDLAGSLAAASSAATTLLMLHFVRCLGAVATTDSNARAPGPFRGAWLAMVVVSLAVPWVLYLRIPAGSLPEALAPAALWSALWPVLVGAALAIGWNRWGKTVPSLPVGDVSGLLRGLQRGSTGAARIAVCTDAFVRGWAVSCLTLLLAALLFGGLLAVAA</sequence>
<feature type="transmembrane region" description="Helical" evidence="8">
    <location>
        <begin position="102"/>
        <end position="119"/>
    </location>
</feature>
<proteinExistence type="inferred from homology"/>
<dbReference type="OrthoDB" id="9768329at2"/>
<dbReference type="Pfam" id="PF00361">
    <property type="entry name" value="Proton_antipo_M"/>
    <property type="match status" value="1"/>
</dbReference>
<dbReference type="PANTHER" id="PTHR42703:SF1">
    <property type="entry name" value="NA(+)_H(+) ANTIPORTER SUBUNIT D1"/>
    <property type="match status" value="1"/>
</dbReference>
<feature type="transmembrane region" description="Helical" evidence="8">
    <location>
        <begin position="462"/>
        <end position="481"/>
    </location>
</feature>
<evidence type="ECO:0000256" key="4">
    <source>
        <dbReference type="ARBA" id="ARBA00022692"/>
    </source>
</evidence>
<dbReference type="GO" id="GO:0005886">
    <property type="term" value="C:plasma membrane"/>
    <property type="evidence" value="ECO:0007669"/>
    <property type="project" value="UniProtKB-SubCell"/>
</dbReference>
<evidence type="ECO:0000256" key="2">
    <source>
        <dbReference type="ARBA" id="ARBA00005346"/>
    </source>
</evidence>
<comment type="caution">
    <text evidence="10">The sequence shown here is derived from an EMBL/GenBank/DDBJ whole genome shotgun (WGS) entry which is preliminary data.</text>
</comment>
<evidence type="ECO:0000313" key="11">
    <source>
        <dbReference type="Proteomes" id="UP000295606"/>
    </source>
</evidence>
<feature type="transmembrane region" description="Helical" evidence="8">
    <location>
        <begin position="292"/>
        <end position="314"/>
    </location>
</feature>
<feature type="transmembrane region" description="Helical" evidence="8">
    <location>
        <begin position="524"/>
        <end position="545"/>
    </location>
</feature>
<dbReference type="Proteomes" id="UP000295606">
    <property type="component" value="Unassembled WGS sequence"/>
</dbReference>
<keyword evidence="3" id="KW-1003">Cell membrane</keyword>
<feature type="transmembrane region" description="Helical" evidence="8">
    <location>
        <begin position="233"/>
        <end position="253"/>
    </location>
</feature>
<feature type="transmembrane region" description="Helical" evidence="8">
    <location>
        <begin position="6"/>
        <end position="27"/>
    </location>
</feature>
<feature type="transmembrane region" description="Helical" evidence="8">
    <location>
        <begin position="154"/>
        <end position="177"/>
    </location>
</feature>
<feature type="transmembrane region" description="Helical" evidence="8">
    <location>
        <begin position="354"/>
        <end position="377"/>
    </location>
</feature>
<keyword evidence="4 7" id="KW-0812">Transmembrane</keyword>
<accession>A0A4R5LBM6</accession>
<reference evidence="10 11" key="1">
    <citation type="submission" date="2019-03" db="EMBL/GenBank/DDBJ databases">
        <title>Paraburkholderia sp. isolated from native Mimosa gymnas in Guartela State Park, Brazil.</title>
        <authorList>
            <person name="Paulitsch F."/>
            <person name="Hungria M."/>
            <person name="Delamuta J.R.M."/>
            <person name="Ribeiro R.A."/>
            <person name="Dall'Agnol R."/>
            <person name="Silva J.S.B."/>
        </authorList>
    </citation>
    <scope>NUCLEOTIDE SEQUENCE [LARGE SCALE GENOMIC DNA]</scope>
    <source>
        <strain evidence="10 11">CNPSo 3008</strain>
    </source>
</reference>
<evidence type="ECO:0000259" key="9">
    <source>
        <dbReference type="Pfam" id="PF00361"/>
    </source>
</evidence>
<feature type="transmembrane region" description="Helical" evidence="8">
    <location>
        <begin position="34"/>
        <end position="52"/>
    </location>
</feature>
<feature type="transmembrane region" description="Helical" evidence="8">
    <location>
        <begin position="125"/>
        <end position="142"/>
    </location>
</feature>
<evidence type="ECO:0000256" key="3">
    <source>
        <dbReference type="ARBA" id="ARBA00022475"/>
    </source>
</evidence>
<keyword evidence="5 8" id="KW-1133">Transmembrane helix</keyword>
<evidence type="ECO:0000256" key="8">
    <source>
        <dbReference type="SAM" id="Phobius"/>
    </source>
</evidence>
<dbReference type="EMBL" id="SMOD01000016">
    <property type="protein sequence ID" value="TDG06101.1"/>
    <property type="molecule type" value="Genomic_DNA"/>
</dbReference>
<evidence type="ECO:0000256" key="1">
    <source>
        <dbReference type="ARBA" id="ARBA00004651"/>
    </source>
</evidence>
<gene>
    <name evidence="10" type="ORF">E1N52_21295</name>
</gene>
<evidence type="ECO:0000256" key="5">
    <source>
        <dbReference type="ARBA" id="ARBA00022989"/>
    </source>
</evidence>
<evidence type="ECO:0000256" key="7">
    <source>
        <dbReference type="RuleBase" id="RU000320"/>
    </source>
</evidence>
<dbReference type="PRINTS" id="PR01434">
    <property type="entry name" value="NADHDHGNASE5"/>
</dbReference>
<organism evidence="10 11">
    <name type="scientific">Paraburkholderia guartelaensis</name>
    <dbReference type="NCBI Taxonomy" id="2546446"/>
    <lineage>
        <taxon>Bacteria</taxon>
        <taxon>Pseudomonadati</taxon>
        <taxon>Pseudomonadota</taxon>
        <taxon>Betaproteobacteria</taxon>
        <taxon>Burkholderiales</taxon>
        <taxon>Burkholderiaceae</taxon>
        <taxon>Paraburkholderia</taxon>
    </lineage>
</organism>
<feature type="transmembrane region" description="Helical" evidence="8">
    <location>
        <begin position="430"/>
        <end position="450"/>
    </location>
</feature>
<feature type="transmembrane region" description="Helical" evidence="8">
    <location>
        <begin position="265"/>
        <end position="285"/>
    </location>
</feature>
<comment type="subcellular location">
    <subcellularLocation>
        <location evidence="1">Cell membrane</location>
        <topology evidence="1">Multi-pass membrane protein</topology>
    </subcellularLocation>
    <subcellularLocation>
        <location evidence="7">Membrane</location>
        <topology evidence="7">Multi-pass membrane protein</topology>
    </subcellularLocation>
</comment>
<dbReference type="PANTHER" id="PTHR42703">
    <property type="entry name" value="NADH DEHYDROGENASE"/>
    <property type="match status" value="1"/>
</dbReference>